<dbReference type="PROSITE" id="PS50830">
    <property type="entry name" value="TNASE_3"/>
    <property type="match status" value="1"/>
</dbReference>
<evidence type="ECO:0000259" key="5">
    <source>
        <dbReference type="PROSITE" id="PS50830"/>
    </source>
</evidence>
<name>A0A0G1ADD2_9BACT</name>
<feature type="transmembrane region" description="Helical" evidence="4">
    <location>
        <begin position="20"/>
        <end position="37"/>
    </location>
</feature>
<keyword evidence="4" id="KW-1133">Transmembrane helix</keyword>
<evidence type="ECO:0000256" key="3">
    <source>
        <dbReference type="ARBA" id="ARBA00022801"/>
    </source>
</evidence>
<feature type="domain" description="TNase-like" evidence="5">
    <location>
        <begin position="40"/>
        <end position="158"/>
    </location>
</feature>
<organism evidence="6 7">
    <name type="scientific">Candidatus Amesbacteria bacterium GW2011_GWA2_42_12</name>
    <dbReference type="NCBI Taxonomy" id="1618356"/>
    <lineage>
        <taxon>Bacteria</taxon>
        <taxon>Candidatus Amesiibacteriota</taxon>
    </lineage>
</organism>
<evidence type="ECO:0000256" key="4">
    <source>
        <dbReference type="SAM" id="Phobius"/>
    </source>
</evidence>
<gene>
    <name evidence="6" type="ORF">UU93_C0010G0015</name>
</gene>
<proteinExistence type="predicted"/>
<dbReference type="Proteomes" id="UP000034160">
    <property type="component" value="Unassembled WGS sequence"/>
</dbReference>
<keyword evidence="2" id="KW-0255">Endonuclease</keyword>
<dbReference type="Pfam" id="PF00565">
    <property type="entry name" value="SNase"/>
    <property type="match status" value="1"/>
</dbReference>
<protein>
    <recommendedName>
        <fullName evidence="5">TNase-like domain-containing protein</fullName>
    </recommendedName>
</protein>
<dbReference type="GO" id="GO:0016787">
    <property type="term" value="F:hydrolase activity"/>
    <property type="evidence" value="ECO:0007669"/>
    <property type="project" value="UniProtKB-KW"/>
</dbReference>
<reference evidence="6 7" key="1">
    <citation type="journal article" date="2015" name="Nature">
        <title>rRNA introns, odd ribosomes, and small enigmatic genomes across a large radiation of phyla.</title>
        <authorList>
            <person name="Brown C.T."/>
            <person name="Hug L.A."/>
            <person name="Thomas B.C."/>
            <person name="Sharon I."/>
            <person name="Castelle C.J."/>
            <person name="Singh A."/>
            <person name="Wilkins M.J."/>
            <person name="Williams K.H."/>
            <person name="Banfield J.F."/>
        </authorList>
    </citation>
    <scope>NUCLEOTIDE SEQUENCE [LARGE SCALE GENOMIC DNA]</scope>
</reference>
<evidence type="ECO:0000313" key="6">
    <source>
        <dbReference type="EMBL" id="KKS32111.1"/>
    </source>
</evidence>
<evidence type="ECO:0000256" key="2">
    <source>
        <dbReference type="ARBA" id="ARBA00022759"/>
    </source>
</evidence>
<dbReference type="InterPro" id="IPR016071">
    <property type="entry name" value="Staphylococal_nuclease_OB-fold"/>
</dbReference>
<dbReference type="EMBL" id="LCCN01000010">
    <property type="protein sequence ID" value="KKS32111.1"/>
    <property type="molecule type" value="Genomic_DNA"/>
</dbReference>
<dbReference type="Gene3D" id="2.40.50.90">
    <property type="match status" value="1"/>
</dbReference>
<dbReference type="GO" id="GO:0004519">
    <property type="term" value="F:endonuclease activity"/>
    <property type="evidence" value="ECO:0007669"/>
    <property type="project" value="UniProtKB-KW"/>
</dbReference>
<keyword evidence="3" id="KW-0378">Hydrolase</keyword>
<dbReference type="SMART" id="SM00318">
    <property type="entry name" value="SNc"/>
    <property type="match status" value="1"/>
</dbReference>
<dbReference type="PANTHER" id="PTHR12302">
    <property type="entry name" value="EBNA2 BINDING PROTEIN P100"/>
    <property type="match status" value="1"/>
</dbReference>
<keyword evidence="4" id="KW-0812">Transmembrane</keyword>
<keyword evidence="1" id="KW-0540">Nuclease</keyword>
<dbReference type="PANTHER" id="PTHR12302:SF3">
    <property type="entry name" value="SERINE_THREONINE-PROTEIN KINASE 31"/>
    <property type="match status" value="1"/>
</dbReference>
<dbReference type="STRING" id="1618356.UU93_C0010G0015"/>
<dbReference type="InterPro" id="IPR035437">
    <property type="entry name" value="SNase_OB-fold_sf"/>
</dbReference>
<dbReference type="SUPFAM" id="SSF50199">
    <property type="entry name" value="Staphylococcal nuclease"/>
    <property type="match status" value="1"/>
</dbReference>
<comment type="caution">
    <text evidence="6">The sequence shown here is derived from an EMBL/GenBank/DDBJ whole genome shotgun (WGS) entry which is preliminary data.</text>
</comment>
<sequence length="228" mass="25506">MAVSTVLFCDIISVVIKNKLLIIILGLLLVGSNGFWWNKEQEQMRVISVHDGDTFTLKSGERVKLLGTNAPELGNCLGDKATDKLKEFVDNKVIELKEEKRDTYGRRMGLVYVDNQLVNEQMLKLGLARPDYTANSQNDVLKAAYKEASDNGVGIHSNVCKKTNPTPPNSRCVIKGNIDKASWDKFYHLPSCRHYNQIVLDLDLGEGYFCSEKEAQAAGFHLAPDCLR</sequence>
<dbReference type="AlphaFoldDB" id="A0A0G1ADD2"/>
<evidence type="ECO:0000313" key="7">
    <source>
        <dbReference type="Proteomes" id="UP000034160"/>
    </source>
</evidence>
<evidence type="ECO:0000256" key="1">
    <source>
        <dbReference type="ARBA" id="ARBA00022722"/>
    </source>
</evidence>
<accession>A0A0G1ADD2</accession>
<keyword evidence="4" id="KW-0472">Membrane</keyword>